<dbReference type="AlphaFoldDB" id="A0A834ZJA3"/>
<evidence type="ECO:0000313" key="2">
    <source>
        <dbReference type="Proteomes" id="UP000655225"/>
    </source>
</evidence>
<gene>
    <name evidence="1" type="ORF">HHK36_007640</name>
</gene>
<keyword evidence="2" id="KW-1185">Reference proteome</keyword>
<dbReference type="InterPro" id="IPR009856">
    <property type="entry name" value="Lir1"/>
</dbReference>
<sequence>MDISQSFFITYYRCLNTSYRTRQNAGSFVLCTTPYPSNATRTSVTLWRSAPKLNTTLVSQPPPIKATAAAAAMANDTSTVDYSSTASVFPAEACETIGGEACDAEIYPEAKLNRGQKCHKSCRNSTNYNLSVNVTVCSQERLVMILVENSVNPITRKGSTRRTYCRSF</sequence>
<dbReference type="Pfam" id="PF07207">
    <property type="entry name" value="Lir1"/>
    <property type="match status" value="1"/>
</dbReference>
<protein>
    <submittedName>
        <fullName evidence="1">Uncharacterized protein</fullName>
    </submittedName>
</protein>
<name>A0A834ZJA3_TETSI</name>
<organism evidence="1 2">
    <name type="scientific">Tetracentron sinense</name>
    <name type="common">Spur-leaf</name>
    <dbReference type="NCBI Taxonomy" id="13715"/>
    <lineage>
        <taxon>Eukaryota</taxon>
        <taxon>Viridiplantae</taxon>
        <taxon>Streptophyta</taxon>
        <taxon>Embryophyta</taxon>
        <taxon>Tracheophyta</taxon>
        <taxon>Spermatophyta</taxon>
        <taxon>Magnoliopsida</taxon>
        <taxon>Trochodendrales</taxon>
        <taxon>Trochodendraceae</taxon>
        <taxon>Tetracentron</taxon>
    </lineage>
</organism>
<dbReference type="PANTHER" id="PTHR36762:SF2">
    <property type="entry name" value="LIGHT-REGULATED PROTEIN 1, CHLOROPLASTIC"/>
    <property type="match status" value="1"/>
</dbReference>
<dbReference type="Proteomes" id="UP000655225">
    <property type="component" value="Unassembled WGS sequence"/>
</dbReference>
<evidence type="ECO:0000313" key="1">
    <source>
        <dbReference type="EMBL" id="KAF8408485.1"/>
    </source>
</evidence>
<dbReference type="GO" id="GO:0009507">
    <property type="term" value="C:chloroplast"/>
    <property type="evidence" value="ECO:0007669"/>
    <property type="project" value="InterPro"/>
</dbReference>
<proteinExistence type="predicted"/>
<accession>A0A834ZJA3</accession>
<dbReference type="PANTHER" id="PTHR36762">
    <property type="entry name" value="LIGHT-REGULATED PROTEIN 1, CHLOROPLASTIC"/>
    <property type="match status" value="1"/>
</dbReference>
<comment type="caution">
    <text evidence="1">The sequence shown here is derived from an EMBL/GenBank/DDBJ whole genome shotgun (WGS) entry which is preliminary data.</text>
</comment>
<reference evidence="1 2" key="1">
    <citation type="submission" date="2020-04" db="EMBL/GenBank/DDBJ databases">
        <title>Plant Genome Project.</title>
        <authorList>
            <person name="Zhang R.-G."/>
        </authorList>
    </citation>
    <scope>NUCLEOTIDE SEQUENCE [LARGE SCALE GENOMIC DNA]</scope>
    <source>
        <strain evidence="1">YNK0</strain>
        <tissue evidence="1">Leaf</tissue>
    </source>
</reference>
<dbReference type="EMBL" id="JABCRI010000004">
    <property type="protein sequence ID" value="KAF8408485.1"/>
    <property type="molecule type" value="Genomic_DNA"/>
</dbReference>